<protein>
    <recommendedName>
        <fullName evidence="5">DUF3558 domain-containing protein</fullName>
    </recommendedName>
</protein>
<evidence type="ECO:0008006" key="5">
    <source>
        <dbReference type="Google" id="ProtNLM"/>
    </source>
</evidence>
<comment type="caution">
    <text evidence="3">The sequence shown here is derived from an EMBL/GenBank/DDBJ whole genome shotgun (WGS) entry which is preliminary data.</text>
</comment>
<dbReference type="AlphaFoldDB" id="A0AA41TZL6"/>
<feature type="signal peptide" evidence="2">
    <location>
        <begin position="1"/>
        <end position="26"/>
    </location>
</feature>
<reference evidence="3" key="1">
    <citation type="submission" date="2022-01" db="EMBL/GenBank/DDBJ databases">
        <title>Genome-Based Taxonomic Classification of the Phylum Actinobacteria.</title>
        <authorList>
            <person name="Gao Y."/>
        </authorList>
    </citation>
    <scope>NUCLEOTIDE SEQUENCE</scope>
    <source>
        <strain evidence="3">KLBMP 8922</strain>
    </source>
</reference>
<proteinExistence type="predicted"/>
<name>A0AA41TZL6_9ACTN</name>
<evidence type="ECO:0000313" key="3">
    <source>
        <dbReference type="EMBL" id="MCF2527641.1"/>
    </source>
</evidence>
<accession>A0AA41TZL6</accession>
<dbReference type="Proteomes" id="UP001165378">
    <property type="component" value="Unassembled WGS sequence"/>
</dbReference>
<dbReference type="RefSeq" id="WP_235051800.1">
    <property type="nucleotide sequence ID" value="NZ_JAKFHA010000004.1"/>
</dbReference>
<keyword evidence="4" id="KW-1185">Reference proteome</keyword>
<keyword evidence="2" id="KW-0732">Signal</keyword>
<evidence type="ECO:0000256" key="2">
    <source>
        <dbReference type="SAM" id="SignalP"/>
    </source>
</evidence>
<sequence>MKWRDFGCALAAAGVWLVSGCTPSSAPCCPETPPPPVPSTSPPTLPGAATDLPAAVPAAPPTPGCTLLTPAQVAAALGSAPLAAAPDDHDRACKFSDADGVLVLSIRVVDLPRALLGGPEQVTRLTASPSERIEDIPGLGDAAVFYTDPRKGTGLTLARGRGDRITSIDIAGYGPAKHTTRDVLVVLGFHAAAALPDPRT</sequence>
<organism evidence="3 4">
    <name type="scientific">Yinghuangia soli</name>
    <dbReference type="NCBI Taxonomy" id="2908204"/>
    <lineage>
        <taxon>Bacteria</taxon>
        <taxon>Bacillati</taxon>
        <taxon>Actinomycetota</taxon>
        <taxon>Actinomycetes</taxon>
        <taxon>Kitasatosporales</taxon>
        <taxon>Streptomycetaceae</taxon>
        <taxon>Yinghuangia</taxon>
    </lineage>
</organism>
<dbReference type="EMBL" id="JAKFHA010000004">
    <property type="protein sequence ID" value="MCF2527641.1"/>
    <property type="molecule type" value="Genomic_DNA"/>
</dbReference>
<feature type="chain" id="PRO_5041382939" description="DUF3558 domain-containing protein" evidence="2">
    <location>
        <begin position="27"/>
        <end position="200"/>
    </location>
</feature>
<gene>
    <name evidence="3" type="ORF">LZ495_10500</name>
</gene>
<feature type="compositionally biased region" description="Pro residues" evidence="1">
    <location>
        <begin position="30"/>
        <end position="45"/>
    </location>
</feature>
<evidence type="ECO:0000313" key="4">
    <source>
        <dbReference type="Proteomes" id="UP001165378"/>
    </source>
</evidence>
<dbReference type="PROSITE" id="PS51257">
    <property type="entry name" value="PROKAR_LIPOPROTEIN"/>
    <property type="match status" value="1"/>
</dbReference>
<evidence type="ECO:0000256" key="1">
    <source>
        <dbReference type="SAM" id="MobiDB-lite"/>
    </source>
</evidence>
<feature type="region of interest" description="Disordered" evidence="1">
    <location>
        <begin position="30"/>
        <end position="49"/>
    </location>
</feature>